<dbReference type="PANTHER" id="PTHR34472:SF1">
    <property type="entry name" value="SULFUR CARRIER PROTEIN THIS"/>
    <property type="match status" value="1"/>
</dbReference>
<dbReference type="InterPro" id="IPR003749">
    <property type="entry name" value="ThiS/MoaD-like"/>
</dbReference>
<dbReference type="SUPFAM" id="SSF54285">
    <property type="entry name" value="MoaD/ThiS"/>
    <property type="match status" value="1"/>
</dbReference>
<dbReference type="CDD" id="cd00565">
    <property type="entry name" value="Ubl_ThiS"/>
    <property type="match status" value="1"/>
</dbReference>
<dbReference type="Gene3D" id="3.10.20.30">
    <property type="match status" value="1"/>
</dbReference>
<sequence length="71" mass="8138">MNKKYYTILINGEPFNCYSTMSLKDLLTYLNLNIHTVIIEYNQLVVNSSQFETILLNKDDHIEIITIVGGG</sequence>
<reference evidence="1" key="1">
    <citation type="journal article" date="2019" name="Mol. Phylogenet. Evol.">
        <title>Morphological evolution and classification of the red algal order Ceramiales inferred using plastid phylogenomics.</title>
        <authorList>
            <person name="Diaz-Tapia P."/>
            <person name="Pasella M.M."/>
            <person name="Verbruggen H."/>
            <person name="Maggs C.A."/>
        </authorList>
    </citation>
    <scope>NUCLEOTIDE SEQUENCE</scope>
    <source>
        <strain evidence="1">PD2956</strain>
    </source>
</reference>
<reference evidence="1" key="2">
    <citation type="submission" date="2019-04" db="EMBL/GenBank/DDBJ databases">
        <authorList>
            <person name="Pasella M."/>
        </authorList>
    </citation>
    <scope>NUCLEOTIDE SEQUENCE</scope>
    <source>
        <strain evidence="1">PD2956</strain>
    </source>
</reference>
<name>A0A4D6WKC1_9FLOR</name>
<dbReference type="EMBL" id="MK814608">
    <property type="protein sequence ID" value="QCI04123.1"/>
    <property type="molecule type" value="Genomic_DNA"/>
</dbReference>
<dbReference type="NCBIfam" id="TIGR01683">
    <property type="entry name" value="thiS"/>
    <property type="match status" value="1"/>
</dbReference>
<dbReference type="PANTHER" id="PTHR34472">
    <property type="entry name" value="SULFUR CARRIER PROTEIN THIS"/>
    <property type="match status" value="1"/>
</dbReference>
<keyword evidence="1" id="KW-0934">Plastid</keyword>
<dbReference type="InterPro" id="IPR012675">
    <property type="entry name" value="Beta-grasp_dom_sf"/>
</dbReference>
<proteinExistence type="predicted"/>
<gene>
    <name evidence="1" type="primary">thiS</name>
</gene>
<dbReference type="InterPro" id="IPR016155">
    <property type="entry name" value="Mopterin_synth/thiamin_S_b"/>
</dbReference>
<protein>
    <submittedName>
        <fullName evidence="1">Thiamin biosynthesis protein S</fullName>
    </submittedName>
</protein>
<dbReference type="InterPro" id="IPR010035">
    <property type="entry name" value="Thi_S"/>
</dbReference>
<organism evidence="1">
    <name type="scientific">Antithamnionella ternifolia</name>
    <dbReference type="NCBI Taxonomy" id="207919"/>
    <lineage>
        <taxon>Eukaryota</taxon>
        <taxon>Rhodophyta</taxon>
        <taxon>Florideophyceae</taxon>
        <taxon>Rhodymeniophycidae</taxon>
        <taxon>Ceramiales</taxon>
        <taxon>Ceramiaceae</taxon>
        <taxon>Antithamnionella</taxon>
    </lineage>
</organism>
<accession>A0A4D6WKC1</accession>
<geneLocation type="plastid" evidence="1"/>
<dbReference type="AlphaFoldDB" id="A0A4D6WKC1"/>
<dbReference type="Pfam" id="PF02597">
    <property type="entry name" value="ThiS"/>
    <property type="match status" value="1"/>
</dbReference>
<evidence type="ECO:0000313" key="1">
    <source>
        <dbReference type="EMBL" id="QCI04123.1"/>
    </source>
</evidence>